<evidence type="ECO:0000256" key="5">
    <source>
        <dbReference type="ARBA" id="ARBA00030081"/>
    </source>
</evidence>
<keyword evidence="7" id="KW-0175">Coiled coil</keyword>
<sequence>CYFVLFSSSNSKTSLKFKSPVTKQFKSPLSRNNAVSSNESYADMQAQVTALKKTLQETDAEIHSLETAGYRETELQSHIEKLHEYNEIKDVGQMVLGRIAVIQGVQTKDLYERYGLKFSD</sequence>
<dbReference type="Proteomes" id="UP000678393">
    <property type="component" value="Unassembled WGS sequence"/>
</dbReference>
<dbReference type="GO" id="GO:0034974">
    <property type="term" value="C:Swi5-Swi2 complex"/>
    <property type="evidence" value="ECO:0007669"/>
    <property type="project" value="TreeGrafter"/>
</dbReference>
<dbReference type="GO" id="GO:0032798">
    <property type="term" value="C:Swi5-Sfr1 complex"/>
    <property type="evidence" value="ECO:0007669"/>
    <property type="project" value="TreeGrafter"/>
</dbReference>
<gene>
    <name evidence="8" type="ORF">CUNI_LOCUS7973</name>
</gene>
<reference evidence="8" key="1">
    <citation type="submission" date="2021-04" db="EMBL/GenBank/DDBJ databases">
        <authorList>
            <consortium name="Molecular Ecology Group"/>
        </authorList>
    </citation>
    <scope>NUCLEOTIDE SEQUENCE</scope>
</reference>
<evidence type="ECO:0000256" key="1">
    <source>
        <dbReference type="ARBA" id="ARBA00008060"/>
    </source>
</evidence>
<comment type="caution">
    <text evidence="8">The sequence shown here is derived from an EMBL/GenBank/DDBJ whole genome shotgun (WGS) entry which is preliminary data.</text>
</comment>
<dbReference type="GO" id="GO:0000724">
    <property type="term" value="P:double-strand break repair via homologous recombination"/>
    <property type="evidence" value="ECO:0007669"/>
    <property type="project" value="TreeGrafter"/>
</dbReference>
<feature type="non-terminal residue" evidence="8">
    <location>
        <position position="120"/>
    </location>
</feature>
<protein>
    <recommendedName>
        <fullName evidence="2">DNA repair protein SWI5 homolog</fullName>
    </recommendedName>
    <alternativeName>
        <fullName evidence="5">Protein SAE3 homolog</fullName>
    </alternativeName>
</protein>
<comment type="similarity">
    <text evidence="1">Belongs to the SWI5/SAE3 family.</text>
</comment>
<keyword evidence="3" id="KW-0227">DNA damage</keyword>
<evidence type="ECO:0000256" key="3">
    <source>
        <dbReference type="ARBA" id="ARBA00022763"/>
    </source>
</evidence>
<dbReference type="InterPro" id="IPR010760">
    <property type="entry name" value="DNA-repair_Swi5"/>
</dbReference>
<accession>A0A8S3Z344</accession>
<dbReference type="PANTHER" id="PTHR28529">
    <property type="entry name" value="DNA REPAIR PROTEIN SWI5 HOMOLOG"/>
    <property type="match status" value="1"/>
</dbReference>
<dbReference type="Pfam" id="PF07061">
    <property type="entry name" value="Swi5"/>
    <property type="match status" value="1"/>
</dbReference>
<evidence type="ECO:0000256" key="2">
    <source>
        <dbReference type="ARBA" id="ARBA00019825"/>
    </source>
</evidence>
<dbReference type="AlphaFoldDB" id="A0A8S3Z344"/>
<dbReference type="OrthoDB" id="255837at2759"/>
<feature type="coiled-coil region" evidence="7">
    <location>
        <begin position="41"/>
        <end position="68"/>
    </location>
</feature>
<evidence type="ECO:0000256" key="4">
    <source>
        <dbReference type="ARBA" id="ARBA00023204"/>
    </source>
</evidence>
<keyword evidence="9" id="KW-1185">Reference proteome</keyword>
<dbReference type="PANTHER" id="PTHR28529:SF2">
    <property type="entry name" value="DNA REPAIR PROTEIN SWI5 HOMOLOG"/>
    <property type="match status" value="1"/>
</dbReference>
<evidence type="ECO:0000313" key="9">
    <source>
        <dbReference type="Proteomes" id="UP000678393"/>
    </source>
</evidence>
<evidence type="ECO:0000256" key="6">
    <source>
        <dbReference type="ARBA" id="ARBA00059338"/>
    </source>
</evidence>
<evidence type="ECO:0000256" key="7">
    <source>
        <dbReference type="SAM" id="Coils"/>
    </source>
</evidence>
<dbReference type="Gene3D" id="1.20.5.170">
    <property type="match status" value="1"/>
</dbReference>
<name>A0A8S3Z344_9EUPU</name>
<proteinExistence type="inferred from homology"/>
<dbReference type="FunFam" id="1.20.5.170:FF:000056">
    <property type="entry name" value="DNA repair protein SWI5 homolog"/>
    <property type="match status" value="1"/>
</dbReference>
<evidence type="ECO:0000313" key="8">
    <source>
        <dbReference type="EMBL" id="CAG5122415.1"/>
    </source>
</evidence>
<keyword evidence="4" id="KW-0234">DNA repair</keyword>
<organism evidence="8 9">
    <name type="scientific">Candidula unifasciata</name>
    <dbReference type="NCBI Taxonomy" id="100452"/>
    <lineage>
        <taxon>Eukaryota</taxon>
        <taxon>Metazoa</taxon>
        <taxon>Spiralia</taxon>
        <taxon>Lophotrochozoa</taxon>
        <taxon>Mollusca</taxon>
        <taxon>Gastropoda</taxon>
        <taxon>Heterobranchia</taxon>
        <taxon>Euthyneura</taxon>
        <taxon>Panpulmonata</taxon>
        <taxon>Eupulmonata</taxon>
        <taxon>Stylommatophora</taxon>
        <taxon>Helicina</taxon>
        <taxon>Helicoidea</taxon>
        <taxon>Geomitridae</taxon>
        <taxon>Candidula</taxon>
    </lineage>
</organism>
<dbReference type="EMBL" id="CAJHNH020001280">
    <property type="protein sequence ID" value="CAG5122415.1"/>
    <property type="molecule type" value="Genomic_DNA"/>
</dbReference>
<comment type="function">
    <text evidence="6">Component of the SWI5-SFR1 complex, a complex required for double-strand break repair via homologous recombination.</text>
</comment>